<organism evidence="1 2">
    <name type="scientific">Trametes sanguinea</name>
    <dbReference type="NCBI Taxonomy" id="158606"/>
    <lineage>
        <taxon>Eukaryota</taxon>
        <taxon>Fungi</taxon>
        <taxon>Dikarya</taxon>
        <taxon>Basidiomycota</taxon>
        <taxon>Agaricomycotina</taxon>
        <taxon>Agaricomycetes</taxon>
        <taxon>Polyporales</taxon>
        <taxon>Polyporaceae</taxon>
        <taxon>Trametes</taxon>
    </lineage>
</organism>
<evidence type="ECO:0000313" key="2">
    <source>
        <dbReference type="Proteomes" id="UP001144978"/>
    </source>
</evidence>
<keyword evidence="2" id="KW-1185">Reference proteome</keyword>
<gene>
    <name evidence="1" type="ORF">NUW54_g6950</name>
</gene>
<proteinExistence type="predicted"/>
<protein>
    <submittedName>
        <fullName evidence="1">Uncharacterized protein</fullName>
    </submittedName>
</protein>
<name>A0ACC1PS60_9APHY</name>
<evidence type="ECO:0000313" key="1">
    <source>
        <dbReference type="EMBL" id="KAJ2999325.1"/>
    </source>
</evidence>
<accession>A0ACC1PS60</accession>
<reference evidence="1" key="1">
    <citation type="submission" date="2022-08" db="EMBL/GenBank/DDBJ databases">
        <title>Genome Sequence of Pycnoporus sanguineus.</title>
        <authorList>
            <person name="Buettner E."/>
        </authorList>
    </citation>
    <scope>NUCLEOTIDE SEQUENCE</scope>
    <source>
        <strain evidence="1">CG-C14</strain>
    </source>
</reference>
<sequence>MDALPVAKTAFVGKRWRRPPATARMFLRTICLLLDISTFPGTVDYVGPYLTEKNGYSQFSPVDLEIRVGTALTESCKGSSTSLATPTNSRRNRSHTAEALFRPVTCGISYGGGQQRVSNLAQNEHNHAVLDALIKQAAVRRVANFGSAAFQLFAPRLYDYYEDSMNALYLQDPSLRPNFTNNVFAAVTFNLGRRTISYTHLDHLNLPWGWCAITAVGNFDPIAGGHIVLHDLRMVIEFPPGSTILIPSAILRHSNTTIAADERRYSFTQFSAGGLFRWIEHGFQPAKNAPAGTIANTPSPLAEEQGTMDSEQGHGHEDSKVTRQRMLRRERNRRYQQKLKGIIRTMKTAVPTTALPAASNIQIASAESRHPSSSGVQPIAPPQPPSAVPARTSRAYQVLRVPHTPDGSSRNPIQLPITPGTMDQSSLRDLNAALLAWGFVDDPRGFLRRFDEQRAARDDGQDDMDAEWIHSVEDWLLEGDELLDSMQQLVVSGCMSSLCAEELGRVWGELSAIAFKVQLLMAGIEVRLDRLL</sequence>
<comment type="caution">
    <text evidence="1">The sequence shown here is derived from an EMBL/GenBank/DDBJ whole genome shotgun (WGS) entry which is preliminary data.</text>
</comment>
<dbReference type="EMBL" id="JANSHE010001928">
    <property type="protein sequence ID" value="KAJ2999325.1"/>
    <property type="molecule type" value="Genomic_DNA"/>
</dbReference>
<dbReference type="Proteomes" id="UP001144978">
    <property type="component" value="Unassembled WGS sequence"/>
</dbReference>